<proteinExistence type="predicted"/>
<accession>A0AAW3G4C3</accession>
<comment type="caution">
    <text evidence="1">The sequence shown here is derived from an EMBL/GenBank/DDBJ whole genome shotgun (WGS) entry which is preliminary data.</text>
</comment>
<name>A0AAW3G4C3_KLEPN</name>
<evidence type="ECO:0000313" key="2">
    <source>
        <dbReference type="Proteomes" id="UP000031820"/>
    </source>
</evidence>
<sequence length="42" mass="4818">MVRIKINSILTRGGKYVTENVIPVIQDKIKGPRNKIKNLKIQ</sequence>
<protein>
    <submittedName>
        <fullName evidence="1">Uncharacterized protein</fullName>
    </submittedName>
</protein>
<reference evidence="1 2" key="1">
    <citation type="submission" date="2014-10" db="EMBL/GenBank/DDBJ databases">
        <title>Plasmid movement, recombination, and chromosomal integration amongst multidrug resistant commensal Escherichia coli clones within a single commercial turkey flock.</title>
        <authorList>
            <person name="Lang K."/>
            <person name="Dorn K."/>
            <person name="Danzeisen J."/>
            <person name="Johnson T."/>
        </authorList>
    </citation>
    <scope>NUCLEOTIDE SEQUENCE [LARGE SCALE GENOMIC DNA]</scope>
    <source>
        <strain evidence="1 2">UMNturkey9</strain>
    </source>
</reference>
<dbReference type="EMBL" id="JRRF01000004">
    <property type="protein sequence ID" value="KII07038.1"/>
    <property type="molecule type" value="Genomic_DNA"/>
</dbReference>
<gene>
    <name evidence="1" type="ORF">LS45_07025</name>
</gene>
<dbReference type="AlphaFoldDB" id="A0AAW3G4C3"/>
<organism evidence="1 2">
    <name type="scientific">Klebsiella pneumoniae</name>
    <dbReference type="NCBI Taxonomy" id="573"/>
    <lineage>
        <taxon>Bacteria</taxon>
        <taxon>Pseudomonadati</taxon>
        <taxon>Pseudomonadota</taxon>
        <taxon>Gammaproteobacteria</taxon>
        <taxon>Enterobacterales</taxon>
        <taxon>Enterobacteriaceae</taxon>
        <taxon>Klebsiella/Raoultella group</taxon>
        <taxon>Klebsiella</taxon>
        <taxon>Klebsiella pneumoniae complex</taxon>
    </lineage>
</organism>
<evidence type="ECO:0000313" key="1">
    <source>
        <dbReference type="EMBL" id="KII07038.1"/>
    </source>
</evidence>
<dbReference type="Proteomes" id="UP000031820">
    <property type="component" value="Unassembled WGS sequence"/>
</dbReference>